<geneLocation type="plastid" evidence="1"/>
<keyword evidence="5" id="KW-1185">Reference proteome</keyword>
<organism evidence="1">
    <name type="scientific">Paulinella micropora</name>
    <dbReference type="NCBI Taxonomy" id="1928728"/>
    <lineage>
        <taxon>Eukaryota</taxon>
        <taxon>Sar</taxon>
        <taxon>Rhizaria</taxon>
        <taxon>Cercozoa</taxon>
        <taxon>Imbricatea</taxon>
        <taxon>Silicofilosea</taxon>
        <taxon>Euglyphida</taxon>
        <taxon>Paulinellidae</taxon>
        <taxon>Paulinella</taxon>
    </lineage>
</organism>
<dbReference type="InterPro" id="IPR021498">
    <property type="entry name" value="DUF3155"/>
</dbReference>
<name>A0A1L5YC80_9EUKA</name>
<reference evidence="1" key="1">
    <citation type="journal article" date="2017" name="Protist">
        <title>Diversity of the Photosynthetic Paulinella Species, with the Description of Paulinella micropora sp. nov. and the Chromatophore Genome Sequence for strain KR01.</title>
        <authorList>
            <person name="Lhee D."/>
            <person name="Yang E.C."/>
            <person name="Kim J.I."/>
            <person name="Nakayama T."/>
            <person name="Zuccarello G."/>
            <person name="Andersen R.A."/>
            <person name="Yoon H.S."/>
        </authorList>
    </citation>
    <scope>NUCLEOTIDE SEQUENCE</scope>
    <source>
        <strain evidence="2">FK01</strain>
        <strain evidence="1">KR01</strain>
    </source>
</reference>
<dbReference type="Pfam" id="PF11352">
    <property type="entry name" value="DUF3155"/>
    <property type="match status" value="1"/>
</dbReference>
<proteinExistence type="predicted"/>
<dbReference type="EMBL" id="KX897545">
    <property type="protein sequence ID" value="APP88284.1"/>
    <property type="molecule type" value="Genomic_DNA"/>
</dbReference>
<accession>A0A1L5YC80</accession>
<reference evidence="4 5" key="3">
    <citation type="submission" date="2019-06" db="EMBL/GenBank/DDBJ databases">
        <title>A hidden player of endosymbiotic evolution: DNA virus triggered massive gene transfer.</title>
        <authorList>
            <person name="Matsuo M."/>
            <person name="Katahata A."/>
            <person name="Tachikawa M."/>
            <person name="Minakuchi Y."/>
            <person name="Noguchi H."/>
            <person name="Toyoda A."/>
            <person name="Fujiyama A."/>
            <person name="Suzuki Y."/>
            <person name="Satoh S."/>
            <person name="Nakayama T."/>
            <person name="Kamikawa R."/>
            <person name="Nomura M."/>
            <person name="Inagaki Y."/>
            <person name="Ishida K."/>
            <person name="Obokata J."/>
        </authorList>
    </citation>
    <scope>NUCLEOTIDE SEQUENCE [LARGE SCALE GENOMIC DNA]</scope>
    <source>
        <strain evidence="4 5">MYN1</strain>
    </source>
</reference>
<dbReference type="EMBL" id="LC490351">
    <property type="protein sequence ID" value="BBL86264.1"/>
    <property type="molecule type" value="Genomic_DNA"/>
</dbReference>
<gene>
    <name evidence="4" type="primary">MYN1_Chr_446</name>
    <name evidence="1" type="ORF">PCKR_502</name>
    <name evidence="2" type="ORF">PFK_502</name>
    <name evidence="3" type="ORF">PMNZ_504</name>
    <name evidence="4" type="ORF">PMYN1_Chma455</name>
</gene>
<dbReference type="AlphaFoldDB" id="A0A1L5YC80"/>
<evidence type="ECO:0008006" key="6">
    <source>
        <dbReference type="Google" id="ProtNLM"/>
    </source>
</evidence>
<dbReference type="EMBL" id="KY124271">
    <property type="protein sequence ID" value="AQX45051.1"/>
    <property type="molecule type" value="Genomic_DNA"/>
</dbReference>
<evidence type="ECO:0000313" key="2">
    <source>
        <dbReference type="EMBL" id="AQX45051.1"/>
    </source>
</evidence>
<dbReference type="EMBL" id="MG976688">
    <property type="protein sequence ID" value="AXY63443.1"/>
    <property type="molecule type" value="Genomic_DNA"/>
</dbReference>
<dbReference type="Proteomes" id="UP000503178">
    <property type="component" value="Chromatophore Pltd"/>
</dbReference>
<sequence>MSKKRKRISRRRLAGQRVLAQVPTHNLETGDHKPVTAARRFIAERGLVPPAILNVRRNEHTTDRFFWGEKGLFSAQYAEENHFLFPSLRDVVDNIGEDALFAGLETMGNDDWEEMEEYEYAFV</sequence>
<evidence type="ECO:0000313" key="1">
    <source>
        <dbReference type="EMBL" id="APP88284.1"/>
    </source>
</evidence>
<protein>
    <recommendedName>
        <fullName evidence="6">DUF3155 domain-containing protein</fullName>
    </recommendedName>
</protein>
<keyword evidence="1" id="KW-0934">Plastid</keyword>
<evidence type="ECO:0000313" key="5">
    <source>
        <dbReference type="Proteomes" id="UP000503178"/>
    </source>
</evidence>
<evidence type="ECO:0000313" key="3">
    <source>
        <dbReference type="EMBL" id="AXY63443.1"/>
    </source>
</evidence>
<reference evidence="3" key="2">
    <citation type="submission" date="2018-02" db="EMBL/GenBank/DDBJ databases">
        <title>Genome reduction pattern in chromatophore genome of Paulinella.</title>
        <authorList>
            <person name="Lhee D."/>
            <person name="Yoon H.S."/>
        </authorList>
    </citation>
    <scope>NUCLEOTIDE SEQUENCE</scope>
    <source>
        <strain evidence="3">NZ27</strain>
    </source>
</reference>
<evidence type="ECO:0000313" key="4">
    <source>
        <dbReference type="EMBL" id="BBL86264.1"/>
    </source>
</evidence>